<dbReference type="InterPro" id="IPR007121">
    <property type="entry name" value="RNA_pol_bsu_CS"/>
</dbReference>
<dbReference type="InterPro" id="IPR007646">
    <property type="entry name" value="RNA_pol_Rpb2_4"/>
</dbReference>
<feature type="domain" description="DNA-directed RNA polymerase subunit 2 hybrid-binding" evidence="10">
    <location>
        <begin position="751"/>
        <end position="1112"/>
    </location>
</feature>
<dbReference type="PANTHER" id="PTHR20856">
    <property type="entry name" value="DNA-DIRECTED RNA POLYMERASE I SUBUNIT 2"/>
    <property type="match status" value="1"/>
</dbReference>
<dbReference type="Pfam" id="PF04565">
    <property type="entry name" value="RNA_pol_Rpb2_3"/>
    <property type="match status" value="1"/>
</dbReference>
<dbReference type="Gene3D" id="3.90.1100.10">
    <property type="match status" value="2"/>
</dbReference>
<dbReference type="GO" id="GO:0032549">
    <property type="term" value="F:ribonucleoside binding"/>
    <property type="evidence" value="ECO:0007669"/>
    <property type="project" value="InterPro"/>
</dbReference>
<dbReference type="EMBL" id="MN739233">
    <property type="protein sequence ID" value="QHS94758.1"/>
    <property type="molecule type" value="Genomic_DNA"/>
</dbReference>
<keyword evidence="8" id="KW-0804">Transcription</keyword>
<keyword evidence="7" id="KW-0862">Zinc</keyword>
<dbReference type="Pfam" id="PF04563">
    <property type="entry name" value="RNA_pol_Rpb2_1"/>
    <property type="match status" value="1"/>
</dbReference>
<feature type="domain" description="RNA polymerase Rpb2" evidence="11">
    <location>
        <begin position="1115"/>
        <end position="1225"/>
    </location>
</feature>
<dbReference type="GO" id="GO:0003899">
    <property type="term" value="F:DNA-directed RNA polymerase activity"/>
    <property type="evidence" value="ECO:0007669"/>
    <property type="project" value="UniProtKB-EC"/>
</dbReference>
<reference evidence="16" key="1">
    <citation type="journal article" date="2020" name="Nature">
        <title>Giant virus diversity and host interactions through global metagenomics.</title>
        <authorList>
            <person name="Schulz F."/>
            <person name="Roux S."/>
            <person name="Paez-Espino D."/>
            <person name="Jungbluth S."/>
            <person name="Walsh D.A."/>
            <person name="Denef V.J."/>
            <person name="McMahon K.D."/>
            <person name="Konstantinidis K.T."/>
            <person name="Eloe-Fadrosh E.A."/>
            <person name="Kyrpides N.C."/>
            <person name="Woyke T."/>
        </authorList>
    </citation>
    <scope>NUCLEOTIDE SEQUENCE</scope>
    <source>
        <strain evidence="16">GVMAG-M-3300018428-16</strain>
    </source>
</reference>
<organism evidence="16">
    <name type="scientific">viral metagenome</name>
    <dbReference type="NCBI Taxonomy" id="1070528"/>
    <lineage>
        <taxon>unclassified sequences</taxon>
        <taxon>metagenomes</taxon>
        <taxon>organismal metagenomes</taxon>
    </lineage>
</organism>
<keyword evidence="6" id="KW-0479">Metal-binding</keyword>
<evidence type="ECO:0000256" key="7">
    <source>
        <dbReference type="ARBA" id="ARBA00022833"/>
    </source>
</evidence>
<evidence type="ECO:0000256" key="2">
    <source>
        <dbReference type="ARBA" id="ARBA00012418"/>
    </source>
</evidence>
<dbReference type="GO" id="GO:0003677">
    <property type="term" value="F:DNA binding"/>
    <property type="evidence" value="ECO:0007669"/>
    <property type="project" value="InterPro"/>
</dbReference>
<evidence type="ECO:0000256" key="3">
    <source>
        <dbReference type="ARBA" id="ARBA00022478"/>
    </source>
</evidence>
<sequence>MNFDKLGWKTLESYFLNNTYYLTQHHLNSYDSFFNKDIFEIINEKNPIQISKNFDDTLDDFKFKIEMYIGGRHGNKIYFGKPVIYDERNTHYMYPNEARLRNMTYAFTIHYDVLVKYKFIKSSVEIIEGEIEIPKIYLGRFPIMLHSSKCILKHVNRDLKYNMGECKNDYGGYFIIDGKEKVVVPQEKFSDNMVYYKKNSDDDKYSYSSIIRMVSEDASKPVRTMKIHIVRDTDKMHLENIVVEIPNVRYPIPLFILMRALGVISDKEIIEYCLLDLEKYKDFIKYFKSSVYDAGTIFTQEAAIKYISQYLKFKNIPYTYHILCDFLLPQVGEMNFSTKAYFIGDMVFNLIKTSIGIIPPTDRDSFKYKRIELTGNLIYDLFKEYYNLQQKDIQVNVENDLYYHYTNRVTNVLTITESQLVSQVFSSEFVKDDEKDNKKKYKLGYNEIFKNKIVDNGFKRAFKGRWGATPNTNRVGVIQDLNRLSYHSFISHLRKINLPLDASAKVVGPRLCHASQYGLIDPVDTPDGGNCGLHKHLAITSYITNGYSYKLLLDWMRENLSIRLLSETKPSDVKNKTKIFINGTWLATTNELINTANFIKFARRICLIPIYTSIAVNYIENKIELYTDSGRITRPMFYVDEQKNLSTNCEIFRKKINESKAIDWNDILTGFSVKNNKVDVINNVFYEMKKLYNSDIEQINKHKSIVEYIDTAEMNTLLVSTNIEKLKQNKRSTHLEIHPSCIFGYMGNLVIYPETNPLPRNLFSCGQSKQAVSMYSTNFNNRVDKTGLVLNYGQSPLVRTKYQEYYKSENCYGTNTIVAIGCYGGYNVEDAILVNEGSLHRGLFRTTYYSTYETREESSLVKGNNVNSRFMNIEKMDVERKKYDYDYTHLDENGLIKENTKINDKVILIGKVTVDEDNINKYFDSSVKTKRDQLGFVDKTFITDDEEGFRLAKVRIRHERIPAMGDKMASRSGQKGTIGLIIPEEDMPFTEDGIKPDLIINPHAIPSRMTIGQLVETITGKVCCYNGNIGDCTSFQGVDHVDIFSKLLSKAGYESHGNELLYNGYTGEQLETSLFIGPTYYMRLKHMVKDKINYRARGRNQGLTKQPVHGRANDGGLRIGEMERDGVIGHGASKFLQESMMKRGDDYKIAVCNKTGTLAAYNSSQNILLSLFADGVKFSKDKFNELRLEKLSKFGRSFSLVEIPYCLKLLIQELQTMGIQTRLITEDNISQIENMSYSNNFKISARDVGDDSFKLTEIRQLLIQYGFIDRQNSNSRQNIRVEKEDDMYFEKVEDYDLHEFDEPQETPDSPPYAPSSPAYAPDSPAFAPGSPAFAPDSPPYAPGSPIFNPENVTPQPVDEAFENFKKEYINKYPDSHYGEHVYAYDKFKDNGELIAPDNIPEEEIKYGPTLDDIDRYSRIHQLGGKINMDIGGSKNKFNKDDDNFVLVAGKTIIDDEKSYLQPEEITKKESQNTQKKLEKEINGLTGDDNDRDSNSDSDNENNNNKGGSGKKILFELK</sequence>
<evidence type="ECO:0000259" key="11">
    <source>
        <dbReference type="Pfam" id="PF04560"/>
    </source>
</evidence>
<feature type="compositionally biased region" description="Low complexity" evidence="9">
    <location>
        <begin position="1315"/>
        <end position="1335"/>
    </location>
</feature>
<name>A0A6C0BTL6_9ZZZZ</name>
<feature type="domain" description="RNA polymerase Rpb2" evidence="15">
    <location>
        <begin position="579"/>
        <end position="640"/>
    </location>
</feature>
<dbReference type="CDD" id="cd00653">
    <property type="entry name" value="RNA_pol_B_RPB2"/>
    <property type="match status" value="1"/>
</dbReference>
<dbReference type="GO" id="GO:0000428">
    <property type="term" value="C:DNA-directed RNA polymerase complex"/>
    <property type="evidence" value="ECO:0007669"/>
    <property type="project" value="UniProtKB-KW"/>
</dbReference>
<feature type="domain" description="RNA polymerase Rpb2" evidence="12">
    <location>
        <begin position="191"/>
        <end position="372"/>
    </location>
</feature>
<dbReference type="EC" id="2.7.7.6" evidence="2"/>
<dbReference type="SUPFAM" id="SSF64484">
    <property type="entry name" value="beta and beta-prime subunits of DNA dependent RNA-polymerase"/>
    <property type="match status" value="1"/>
</dbReference>
<feature type="domain" description="RNA polymerase Rpb2" evidence="14">
    <location>
        <begin position="481"/>
        <end position="543"/>
    </location>
</feature>
<dbReference type="Gene3D" id="2.40.50.150">
    <property type="match status" value="1"/>
</dbReference>
<dbReference type="InterPro" id="IPR007644">
    <property type="entry name" value="RNA_pol_bsu_protrusion"/>
</dbReference>
<dbReference type="InterPro" id="IPR007120">
    <property type="entry name" value="DNA-dir_RNAP_su2_dom"/>
</dbReference>
<evidence type="ECO:0000259" key="12">
    <source>
        <dbReference type="Pfam" id="PF04561"/>
    </source>
</evidence>
<feature type="domain" description="RNA polymerase beta subunit protrusion" evidence="13">
    <location>
        <begin position="21"/>
        <end position="401"/>
    </location>
</feature>
<evidence type="ECO:0000259" key="10">
    <source>
        <dbReference type="Pfam" id="PF00562"/>
    </source>
</evidence>
<dbReference type="InterPro" id="IPR007641">
    <property type="entry name" value="RNA_pol_Rpb2_7"/>
</dbReference>
<dbReference type="InterPro" id="IPR037033">
    <property type="entry name" value="DNA-dir_RNAP_su2_hyb_sf"/>
</dbReference>
<feature type="region of interest" description="Disordered" evidence="9">
    <location>
        <begin position="1300"/>
        <end position="1355"/>
    </location>
</feature>
<feature type="region of interest" description="Disordered" evidence="9">
    <location>
        <begin position="1457"/>
        <end position="1517"/>
    </location>
</feature>
<keyword evidence="4" id="KW-0808">Transferase</keyword>
<keyword evidence="5" id="KW-0548">Nucleotidyltransferase</keyword>
<feature type="compositionally biased region" description="Acidic residues" evidence="9">
    <location>
        <begin position="1487"/>
        <end position="1499"/>
    </location>
</feature>
<dbReference type="Gene3D" id="2.40.270.10">
    <property type="entry name" value="DNA-directed RNA polymerase, subunit 2, domain 6"/>
    <property type="match status" value="1"/>
</dbReference>
<evidence type="ECO:0000256" key="5">
    <source>
        <dbReference type="ARBA" id="ARBA00022695"/>
    </source>
</evidence>
<dbReference type="PROSITE" id="PS01166">
    <property type="entry name" value="RNA_POL_BETA"/>
    <property type="match status" value="1"/>
</dbReference>
<dbReference type="Pfam" id="PF04566">
    <property type="entry name" value="RNA_pol_Rpb2_4"/>
    <property type="match status" value="1"/>
</dbReference>
<protein>
    <recommendedName>
        <fullName evidence="2">DNA-directed RNA polymerase</fullName>
        <ecNumber evidence="2">2.7.7.6</ecNumber>
    </recommendedName>
</protein>
<proteinExistence type="inferred from homology"/>
<dbReference type="Pfam" id="PF04561">
    <property type="entry name" value="RNA_pol_Rpb2_2"/>
    <property type="match status" value="1"/>
</dbReference>
<dbReference type="Gene3D" id="3.90.1800.10">
    <property type="entry name" value="RNA polymerase alpha subunit dimerisation domain"/>
    <property type="match status" value="1"/>
</dbReference>
<dbReference type="InterPro" id="IPR014724">
    <property type="entry name" value="RNA_pol_RPB2_OB-fold"/>
</dbReference>
<dbReference type="InterPro" id="IPR007645">
    <property type="entry name" value="RNA_pol_Rpb2_3"/>
</dbReference>
<evidence type="ECO:0000313" key="16">
    <source>
        <dbReference type="EMBL" id="QHS94758.1"/>
    </source>
</evidence>
<evidence type="ECO:0000256" key="8">
    <source>
        <dbReference type="ARBA" id="ARBA00023163"/>
    </source>
</evidence>
<evidence type="ECO:0000256" key="9">
    <source>
        <dbReference type="SAM" id="MobiDB-lite"/>
    </source>
</evidence>
<comment type="similarity">
    <text evidence="1">Belongs to the RNA polymerase beta chain family.</text>
</comment>
<evidence type="ECO:0000259" key="14">
    <source>
        <dbReference type="Pfam" id="PF04565"/>
    </source>
</evidence>
<evidence type="ECO:0000259" key="15">
    <source>
        <dbReference type="Pfam" id="PF04566"/>
    </source>
</evidence>
<evidence type="ECO:0000256" key="1">
    <source>
        <dbReference type="ARBA" id="ARBA00006835"/>
    </source>
</evidence>
<evidence type="ECO:0000259" key="13">
    <source>
        <dbReference type="Pfam" id="PF04563"/>
    </source>
</evidence>
<accession>A0A6C0BTL6</accession>
<evidence type="ECO:0000256" key="6">
    <source>
        <dbReference type="ARBA" id="ARBA00022723"/>
    </source>
</evidence>
<dbReference type="GO" id="GO:0006351">
    <property type="term" value="P:DNA-templated transcription"/>
    <property type="evidence" value="ECO:0007669"/>
    <property type="project" value="InterPro"/>
</dbReference>
<dbReference type="Pfam" id="PF00562">
    <property type="entry name" value="RNA_pol_Rpb2_6"/>
    <property type="match status" value="1"/>
</dbReference>
<dbReference type="Pfam" id="PF04560">
    <property type="entry name" value="RNA_pol_Rpb2_7"/>
    <property type="match status" value="1"/>
</dbReference>
<feature type="compositionally biased region" description="Basic and acidic residues" evidence="9">
    <location>
        <begin position="1457"/>
        <end position="1481"/>
    </location>
</feature>
<dbReference type="InterPro" id="IPR015712">
    <property type="entry name" value="DNA-dir_RNA_pol_su2"/>
</dbReference>
<dbReference type="InterPro" id="IPR007642">
    <property type="entry name" value="RNA_pol_Rpb2_2"/>
</dbReference>
<evidence type="ECO:0000256" key="4">
    <source>
        <dbReference type="ARBA" id="ARBA00022679"/>
    </source>
</evidence>
<keyword evidence="3" id="KW-0240">DNA-directed RNA polymerase</keyword>
<dbReference type="GO" id="GO:0046872">
    <property type="term" value="F:metal ion binding"/>
    <property type="evidence" value="ECO:0007669"/>
    <property type="project" value="UniProtKB-KW"/>
</dbReference>